<reference evidence="1" key="1">
    <citation type="journal article" date="2011" name="PLoS Biol.">
        <title>Gene gain and loss during evolution of obligate parasitism in the white rust pathogen of Arabidopsis thaliana.</title>
        <authorList>
            <person name="Kemen E."/>
            <person name="Gardiner A."/>
            <person name="Schultz-Larsen T."/>
            <person name="Kemen A.C."/>
            <person name="Balmuth A.L."/>
            <person name="Robert-Seilaniantz A."/>
            <person name="Bailey K."/>
            <person name="Holub E."/>
            <person name="Studholme D.J."/>
            <person name="Maclean D."/>
            <person name="Jones J.D."/>
        </authorList>
    </citation>
    <scope>NUCLEOTIDE SEQUENCE</scope>
</reference>
<evidence type="ECO:0000313" key="1">
    <source>
        <dbReference type="EMBL" id="CCA23661.1"/>
    </source>
</evidence>
<name>F0WQQ2_9STRA</name>
<dbReference type="EMBL" id="FR824247">
    <property type="protein sequence ID" value="CCA23661.1"/>
    <property type="molecule type" value="Genomic_DNA"/>
</dbReference>
<dbReference type="AlphaFoldDB" id="F0WQQ2"/>
<sequence>MLELRQPTNKPVCLIHVTQGSESCRICLRQKSESSSSVDFWALYRIKQKGCTIERTGFVHVMLTSVSKMDIVSSCTSSGACDPFDLELYPDDVCEDVHNTQLLNSIQLNALEGQKKKHQSSTAVPRIPSNFWKCVSLKL</sequence>
<accession>F0WQQ2</accession>
<reference evidence="1" key="2">
    <citation type="submission" date="2011-02" db="EMBL/GenBank/DDBJ databases">
        <authorList>
            <person name="MacLean D."/>
        </authorList>
    </citation>
    <scope>NUCLEOTIDE SEQUENCE</scope>
</reference>
<protein>
    <submittedName>
        <fullName evidence="1">AlNc14C202G8712 protein</fullName>
    </submittedName>
</protein>
<organism evidence="1">
    <name type="scientific">Albugo laibachii Nc14</name>
    <dbReference type="NCBI Taxonomy" id="890382"/>
    <lineage>
        <taxon>Eukaryota</taxon>
        <taxon>Sar</taxon>
        <taxon>Stramenopiles</taxon>
        <taxon>Oomycota</taxon>
        <taxon>Peronosporomycetes</taxon>
        <taxon>Albuginales</taxon>
        <taxon>Albuginaceae</taxon>
        <taxon>Albugo</taxon>
    </lineage>
</organism>
<gene>
    <name evidence="1" type="primary">AlNc14C202G8712</name>
    <name evidence="1" type="ORF">ALNC14_098050</name>
</gene>
<proteinExistence type="predicted"/>
<dbReference type="HOGENOM" id="CLU_1848774_0_0_1"/>